<dbReference type="EMBL" id="BAAATK010000002">
    <property type="protein sequence ID" value="GAA2421433.1"/>
    <property type="molecule type" value="Genomic_DNA"/>
</dbReference>
<keyword evidence="1" id="KW-0808">Transferase</keyword>
<gene>
    <name evidence="8" type="ORF">GCM10010421_03750</name>
</gene>
<dbReference type="InterPro" id="IPR000719">
    <property type="entry name" value="Prot_kinase_dom"/>
</dbReference>
<evidence type="ECO:0000313" key="8">
    <source>
        <dbReference type="EMBL" id="GAA2421433.1"/>
    </source>
</evidence>
<dbReference type="Proteomes" id="UP001500460">
    <property type="component" value="Unassembled WGS sequence"/>
</dbReference>
<dbReference type="PROSITE" id="PS00107">
    <property type="entry name" value="PROTEIN_KINASE_ATP"/>
    <property type="match status" value="1"/>
</dbReference>
<accession>A0ABN3J3M2</accession>
<keyword evidence="3" id="KW-0418">Kinase</keyword>
<evidence type="ECO:0000256" key="4">
    <source>
        <dbReference type="ARBA" id="ARBA00022840"/>
    </source>
</evidence>
<dbReference type="PROSITE" id="PS50011">
    <property type="entry name" value="PROTEIN_KINASE_DOM"/>
    <property type="match status" value="1"/>
</dbReference>
<evidence type="ECO:0000256" key="6">
    <source>
        <dbReference type="SAM" id="MobiDB-lite"/>
    </source>
</evidence>
<dbReference type="InterPro" id="IPR008271">
    <property type="entry name" value="Ser/Thr_kinase_AS"/>
</dbReference>
<evidence type="ECO:0000256" key="5">
    <source>
        <dbReference type="PROSITE-ProRule" id="PRU10141"/>
    </source>
</evidence>
<keyword evidence="9" id="KW-1185">Reference proteome</keyword>
<organism evidence="8 9">
    <name type="scientific">Streptomyces glaucus</name>
    <dbReference type="NCBI Taxonomy" id="284029"/>
    <lineage>
        <taxon>Bacteria</taxon>
        <taxon>Bacillati</taxon>
        <taxon>Actinomycetota</taxon>
        <taxon>Actinomycetes</taxon>
        <taxon>Kitasatosporales</taxon>
        <taxon>Streptomycetaceae</taxon>
        <taxon>Streptomyces</taxon>
    </lineage>
</organism>
<evidence type="ECO:0000259" key="7">
    <source>
        <dbReference type="PROSITE" id="PS50011"/>
    </source>
</evidence>
<dbReference type="CDD" id="cd14014">
    <property type="entry name" value="STKc_PknB_like"/>
    <property type="match status" value="1"/>
</dbReference>
<protein>
    <recommendedName>
        <fullName evidence="7">Protein kinase domain-containing protein</fullName>
    </recommendedName>
</protein>
<comment type="caution">
    <text evidence="8">The sequence shown here is derived from an EMBL/GenBank/DDBJ whole genome shotgun (WGS) entry which is preliminary data.</text>
</comment>
<evidence type="ECO:0000256" key="1">
    <source>
        <dbReference type="ARBA" id="ARBA00022679"/>
    </source>
</evidence>
<proteinExistence type="predicted"/>
<feature type="binding site" evidence="5">
    <location>
        <position position="43"/>
    </location>
    <ligand>
        <name>ATP</name>
        <dbReference type="ChEBI" id="CHEBI:30616"/>
    </ligand>
</feature>
<name>A0ABN3J3M2_9ACTN</name>
<dbReference type="RefSeq" id="WP_344599548.1">
    <property type="nucleotide sequence ID" value="NZ_BAAATK010000002.1"/>
</dbReference>
<reference evidence="8 9" key="1">
    <citation type="journal article" date="2019" name="Int. J. Syst. Evol. Microbiol.">
        <title>The Global Catalogue of Microorganisms (GCM) 10K type strain sequencing project: providing services to taxonomists for standard genome sequencing and annotation.</title>
        <authorList>
            <consortium name="The Broad Institute Genomics Platform"/>
            <consortium name="The Broad Institute Genome Sequencing Center for Infectious Disease"/>
            <person name="Wu L."/>
            <person name="Ma J."/>
        </authorList>
    </citation>
    <scope>NUCLEOTIDE SEQUENCE [LARGE SCALE GENOMIC DNA]</scope>
    <source>
        <strain evidence="8 9">JCM 6922</strain>
    </source>
</reference>
<dbReference type="PANTHER" id="PTHR43289">
    <property type="entry name" value="MITOGEN-ACTIVATED PROTEIN KINASE KINASE KINASE 20-RELATED"/>
    <property type="match status" value="1"/>
</dbReference>
<dbReference type="InterPro" id="IPR011009">
    <property type="entry name" value="Kinase-like_dom_sf"/>
</dbReference>
<dbReference type="SUPFAM" id="SSF56112">
    <property type="entry name" value="Protein kinase-like (PK-like)"/>
    <property type="match status" value="1"/>
</dbReference>
<dbReference type="Gene3D" id="1.10.510.10">
    <property type="entry name" value="Transferase(Phosphotransferase) domain 1"/>
    <property type="match status" value="1"/>
</dbReference>
<sequence length="391" mass="43150">MFQDDFPRLQERYELTDRKLGQGGYGTVLRAYDRRTGQAVAIKVLKNRRTGIGAAVLAAKQQDRALLRFKRGGEIQLMLSGDDPRRVDPNLVFVHAYGLVRHKGAEVPALVMDLCPGPTLEDLLKTGTPIPLTTVVDWGRQIASVLFRAGARDVVHRDLKPSNVIVVDAPHGGLVKVLDFGIARFIRSRGPSRMFSTTIDGHSPMTGLYASPEQRRFRPLDHRSDLYSFGVMLSELLHTGLYGTMSEYEEAFPQALRELVDQLQAFDPDDRPQDALQVYQALTRIRTALEAETVRGRPAEISAGPPAPVRRSAELSREFAGLAVELTQRFSPMHPDTLEQRQAELRFAARAGEAVGAAEWSVLTQDYERAVGRSPGAPSGRSLRGEAAMAG</sequence>
<evidence type="ECO:0000313" key="9">
    <source>
        <dbReference type="Proteomes" id="UP001500460"/>
    </source>
</evidence>
<evidence type="ECO:0000256" key="3">
    <source>
        <dbReference type="ARBA" id="ARBA00022777"/>
    </source>
</evidence>
<dbReference type="InterPro" id="IPR017441">
    <property type="entry name" value="Protein_kinase_ATP_BS"/>
</dbReference>
<keyword evidence="2 5" id="KW-0547">Nucleotide-binding</keyword>
<feature type="domain" description="Protein kinase" evidence="7">
    <location>
        <begin position="14"/>
        <end position="283"/>
    </location>
</feature>
<dbReference type="PANTHER" id="PTHR43289:SF30">
    <property type="entry name" value="NON-SPECIFIC SERINE_THREONINE PROTEIN KINASE"/>
    <property type="match status" value="1"/>
</dbReference>
<dbReference type="Pfam" id="PF00069">
    <property type="entry name" value="Pkinase"/>
    <property type="match status" value="1"/>
</dbReference>
<evidence type="ECO:0000256" key="2">
    <source>
        <dbReference type="ARBA" id="ARBA00022741"/>
    </source>
</evidence>
<dbReference type="SMART" id="SM00220">
    <property type="entry name" value="S_TKc"/>
    <property type="match status" value="1"/>
</dbReference>
<feature type="region of interest" description="Disordered" evidence="6">
    <location>
        <begin position="371"/>
        <end position="391"/>
    </location>
</feature>
<dbReference type="PROSITE" id="PS00108">
    <property type="entry name" value="PROTEIN_KINASE_ST"/>
    <property type="match status" value="1"/>
</dbReference>
<keyword evidence="4 5" id="KW-0067">ATP-binding</keyword>